<accession>A0ABR3JDP5</accession>
<dbReference type="SUPFAM" id="SSF74650">
    <property type="entry name" value="Galactose mutarotase-like"/>
    <property type="match status" value="1"/>
</dbReference>
<dbReference type="PANTHER" id="PTHR10091">
    <property type="entry name" value="ALDOSE-1-EPIMERASE"/>
    <property type="match status" value="1"/>
</dbReference>
<organism evidence="2 3">
    <name type="scientific">Hohenbuehelia grisea</name>
    <dbReference type="NCBI Taxonomy" id="104357"/>
    <lineage>
        <taxon>Eukaryota</taxon>
        <taxon>Fungi</taxon>
        <taxon>Dikarya</taxon>
        <taxon>Basidiomycota</taxon>
        <taxon>Agaricomycotina</taxon>
        <taxon>Agaricomycetes</taxon>
        <taxon>Agaricomycetidae</taxon>
        <taxon>Agaricales</taxon>
        <taxon>Pleurotineae</taxon>
        <taxon>Pleurotaceae</taxon>
        <taxon>Hohenbuehelia</taxon>
    </lineage>
</organism>
<dbReference type="Proteomes" id="UP001556367">
    <property type="component" value="Unassembled WGS sequence"/>
</dbReference>
<proteinExistence type="predicted"/>
<dbReference type="InterPro" id="IPR014718">
    <property type="entry name" value="GH-type_carb-bd"/>
</dbReference>
<comment type="caution">
    <text evidence="2">The sequence shown here is derived from an EMBL/GenBank/DDBJ whole genome shotgun (WGS) entry which is preliminary data.</text>
</comment>
<evidence type="ECO:0000256" key="1">
    <source>
        <dbReference type="SAM" id="MobiDB-lite"/>
    </source>
</evidence>
<evidence type="ECO:0000313" key="2">
    <source>
        <dbReference type="EMBL" id="KAL0953230.1"/>
    </source>
</evidence>
<feature type="region of interest" description="Disordered" evidence="1">
    <location>
        <begin position="312"/>
        <end position="331"/>
    </location>
</feature>
<dbReference type="Pfam" id="PF01263">
    <property type="entry name" value="Aldose_epim"/>
    <property type="match status" value="2"/>
</dbReference>
<evidence type="ECO:0000313" key="3">
    <source>
        <dbReference type="Proteomes" id="UP001556367"/>
    </source>
</evidence>
<dbReference type="PANTHER" id="PTHR10091:SF0">
    <property type="entry name" value="GALACTOSE MUTAROTASE"/>
    <property type="match status" value="1"/>
</dbReference>
<dbReference type="Gene3D" id="2.70.98.10">
    <property type="match status" value="1"/>
</dbReference>
<dbReference type="InterPro" id="IPR008183">
    <property type="entry name" value="Aldose_1/G6P_1-epimerase"/>
</dbReference>
<gene>
    <name evidence="2" type="ORF">HGRIS_004483</name>
</gene>
<dbReference type="InterPro" id="IPR011013">
    <property type="entry name" value="Gal_mutarotase_sf_dom"/>
</dbReference>
<sequence>MSEFKPVLLALPSLTPSLAIEILPYGLIINKIIVQPDGRTHDLLIGPELPQHHLQRKYVNTIIGRYANRIPVGKHAIERNGIQAEVTAIANEGDKVSLHGGPTGFDALPWEQVDKPTLFTATELSHLPGAEESTAAVFRLVSPDGDQGFPGKLIVEALVALIGPGTQERKFIRPGDHIDQLEFDLGSVVLVYRAKLDSAQPAVTPVNLTQHWGFNLTASLKDGPESLSIKDHLLTIKADNIVDRDEVHLSKYSYLPVANTPHAHVAKPIGQDFPGVGYDDYYLLSKAPTEVPKRFPVSSLKPDFDLLKDVLRPTHEDTPAPRGQRGEPVVELSSPKSGLKIIFDTNQSGLMFYSNIFSDASEGYRKRIHGGSGEKGDGYGPQTAAFLEFHDPLAAFLDPSTKNGDDTLLTSDEIYNNYVRMDVKFKQQAP</sequence>
<keyword evidence="3" id="KW-1185">Reference proteome</keyword>
<evidence type="ECO:0008006" key="4">
    <source>
        <dbReference type="Google" id="ProtNLM"/>
    </source>
</evidence>
<name>A0ABR3JDP5_9AGAR</name>
<protein>
    <recommendedName>
        <fullName evidence="4">Galactose mutarotase-like protein</fullName>
    </recommendedName>
</protein>
<reference evidence="3" key="1">
    <citation type="submission" date="2024-06" db="EMBL/GenBank/DDBJ databases">
        <title>Multi-omics analyses provide insights into the biosynthesis of the anticancer antibiotic pleurotin in Hohenbuehelia grisea.</title>
        <authorList>
            <person name="Weaver J.A."/>
            <person name="Alberti F."/>
        </authorList>
    </citation>
    <scope>NUCLEOTIDE SEQUENCE [LARGE SCALE GENOMIC DNA]</scope>
    <source>
        <strain evidence="3">T-177</strain>
    </source>
</reference>
<dbReference type="EMBL" id="JASNQZ010000008">
    <property type="protein sequence ID" value="KAL0953230.1"/>
    <property type="molecule type" value="Genomic_DNA"/>
</dbReference>